<keyword evidence="4" id="KW-0479">Metal-binding</keyword>
<dbReference type="Gene3D" id="1.10.569.10">
    <property type="entry name" value="Aldehyde Ferredoxin Oxidoreductase Protein, subunit A, domain 2"/>
    <property type="match status" value="1"/>
</dbReference>
<proteinExistence type="inferred from homology"/>
<evidence type="ECO:0000256" key="2">
    <source>
        <dbReference type="ARBA" id="ARBA00011032"/>
    </source>
</evidence>
<dbReference type="InterPro" id="IPR001203">
    <property type="entry name" value="OxRdtase_Ald_Fedxn_C"/>
</dbReference>
<dbReference type="HOGENOM" id="CLU_020364_1_0_2"/>
<dbReference type="InterPro" id="IPR051919">
    <property type="entry name" value="W-dependent_AOR"/>
</dbReference>
<keyword evidence="3" id="KW-0004">4Fe-4S</keyword>
<dbReference type="KEGG" id="clg:Calag_0832"/>
<evidence type="ECO:0000256" key="3">
    <source>
        <dbReference type="ARBA" id="ARBA00022485"/>
    </source>
</evidence>
<dbReference type="PANTHER" id="PTHR30038:SF0">
    <property type="entry name" value="TUNGSTEN-CONTAINING ALDEHYDE FERREDOXIN OXIDOREDUCTASE"/>
    <property type="match status" value="1"/>
</dbReference>
<name>L0A9J8_CALLD</name>
<dbReference type="OrthoDB" id="30771at2157"/>
<dbReference type="GO" id="GO:0016625">
    <property type="term" value="F:oxidoreductase activity, acting on the aldehyde or oxo group of donors, iron-sulfur protein as acceptor"/>
    <property type="evidence" value="ECO:0007669"/>
    <property type="project" value="InterPro"/>
</dbReference>
<dbReference type="InterPro" id="IPR036503">
    <property type="entry name" value="Ald_Fedxn_OxRdtase_N_sf"/>
</dbReference>
<dbReference type="RefSeq" id="WP_015232470.1">
    <property type="nucleotide sequence ID" value="NC_019791.1"/>
</dbReference>
<accession>L0A9J8</accession>
<evidence type="ECO:0000256" key="6">
    <source>
        <dbReference type="ARBA" id="ARBA00023004"/>
    </source>
</evidence>
<dbReference type="Pfam" id="PF01314">
    <property type="entry name" value="AFOR_C"/>
    <property type="match status" value="1"/>
</dbReference>
<evidence type="ECO:0000256" key="7">
    <source>
        <dbReference type="ARBA" id="ARBA00023014"/>
    </source>
</evidence>
<evidence type="ECO:0000313" key="10">
    <source>
        <dbReference type="EMBL" id="AFZ70573.1"/>
    </source>
</evidence>
<dbReference type="AlphaFoldDB" id="L0A9J8"/>
<dbReference type="InterPro" id="IPR036021">
    <property type="entry name" value="Tungsten_al_ferr_oxy-like_C"/>
</dbReference>
<evidence type="ECO:0000256" key="1">
    <source>
        <dbReference type="ARBA" id="ARBA00001966"/>
    </source>
</evidence>
<evidence type="ECO:0000256" key="8">
    <source>
        <dbReference type="ARBA" id="ARBA00049934"/>
    </source>
</evidence>
<feature type="domain" description="Aldehyde ferredoxin oxidoreductase N-terminal" evidence="9">
    <location>
        <begin position="7"/>
        <end position="210"/>
    </location>
</feature>
<dbReference type="Gene3D" id="1.10.599.10">
    <property type="entry name" value="Aldehyde Ferredoxin Oxidoreductase Protein, subunit A, domain 3"/>
    <property type="match status" value="1"/>
</dbReference>
<reference evidence="11" key="1">
    <citation type="submission" date="2012-03" db="EMBL/GenBank/DDBJ databases">
        <title>Complete genome of Caldisphaera lagunensis DSM 15908.</title>
        <authorList>
            <person name="Lucas S."/>
            <person name="Copeland A."/>
            <person name="Lapidus A."/>
            <person name="Glavina del Rio T."/>
            <person name="Dalin E."/>
            <person name="Tice H."/>
            <person name="Bruce D."/>
            <person name="Goodwin L."/>
            <person name="Pitluck S."/>
            <person name="Peters L."/>
            <person name="Mikhailova N."/>
            <person name="Teshima H."/>
            <person name="Kyrpides N."/>
            <person name="Mavromatis K."/>
            <person name="Ivanova N."/>
            <person name="Brettin T."/>
            <person name="Detter J.C."/>
            <person name="Han C."/>
            <person name="Larimer F."/>
            <person name="Land M."/>
            <person name="Hauser L."/>
            <person name="Markowitz V."/>
            <person name="Cheng J.-F."/>
            <person name="Hugenholtz P."/>
            <person name="Woyke T."/>
            <person name="Wu D."/>
            <person name="Spring S."/>
            <person name="Schroeder M."/>
            <person name="Brambilla E."/>
            <person name="Klenk H.-P."/>
            <person name="Eisen J.A."/>
        </authorList>
    </citation>
    <scope>NUCLEOTIDE SEQUENCE [LARGE SCALE GENOMIC DNA]</scope>
    <source>
        <strain evidence="11">DSM 15908 / JCM 11604 / IC-154</strain>
    </source>
</reference>
<comment type="similarity">
    <text evidence="2">Belongs to the AOR/FOR family.</text>
</comment>
<dbReference type="SUPFAM" id="SSF48310">
    <property type="entry name" value="Aldehyde ferredoxin oxidoreductase, C-terminal domains"/>
    <property type="match status" value="1"/>
</dbReference>
<dbReference type="InParanoid" id="L0A9J8"/>
<dbReference type="GO" id="GO:0046872">
    <property type="term" value="F:metal ion binding"/>
    <property type="evidence" value="ECO:0007669"/>
    <property type="project" value="UniProtKB-KW"/>
</dbReference>
<dbReference type="GO" id="GO:0009055">
    <property type="term" value="F:electron transfer activity"/>
    <property type="evidence" value="ECO:0007669"/>
    <property type="project" value="InterPro"/>
</dbReference>
<keyword evidence="5" id="KW-0560">Oxidoreductase</keyword>
<keyword evidence="6" id="KW-0408">Iron</keyword>
<evidence type="ECO:0000256" key="5">
    <source>
        <dbReference type="ARBA" id="ARBA00023002"/>
    </source>
</evidence>
<dbReference type="GeneID" id="14212092"/>
<dbReference type="InterPro" id="IPR013984">
    <property type="entry name" value="Ald_Fedxn_OxRdtase_dom2"/>
</dbReference>
<dbReference type="PANTHER" id="PTHR30038">
    <property type="entry name" value="ALDEHYDE FERREDOXIN OXIDOREDUCTASE"/>
    <property type="match status" value="1"/>
</dbReference>
<dbReference type="Proteomes" id="UP000010469">
    <property type="component" value="Chromosome"/>
</dbReference>
<evidence type="ECO:0000259" key="9">
    <source>
        <dbReference type="SMART" id="SM00790"/>
    </source>
</evidence>
<evidence type="ECO:0000313" key="11">
    <source>
        <dbReference type="Proteomes" id="UP000010469"/>
    </source>
</evidence>
<dbReference type="Pfam" id="PF02730">
    <property type="entry name" value="AFOR_N"/>
    <property type="match status" value="1"/>
</dbReference>
<comment type="cofactor">
    <cofactor evidence="8">
        <name>tungstopterin</name>
        <dbReference type="ChEBI" id="CHEBI:30402"/>
    </cofactor>
</comment>
<dbReference type="GO" id="GO:0051539">
    <property type="term" value="F:4 iron, 4 sulfur cluster binding"/>
    <property type="evidence" value="ECO:0007669"/>
    <property type="project" value="UniProtKB-KW"/>
</dbReference>
<organism evidence="10 11">
    <name type="scientific">Caldisphaera lagunensis (strain DSM 15908 / JCM 11604 / ANMR 0165 / IC-154)</name>
    <dbReference type="NCBI Taxonomy" id="1056495"/>
    <lineage>
        <taxon>Archaea</taxon>
        <taxon>Thermoproteota</taxon>
        <taxon>Thermoprotei</taxon>
        <taxon>Acidilobales</taxon>
        <taxon>Caldisphaeraceae</taxon>
        <taxon>Caldisphaera</taxon>
    </lineage>
</organism>
<dbReference type="InterPro" id="IPR013985">
    <property type="entry name" value="Ald_Fedxn_OxRdtase_dom3"/>
</dbReference>
<dbReference type="STRING" id="1056495.Calag_0832"/>
<sequence>MDEWYGYTGRILRVDLTKKKIVVDELKKDWPKLYIGGLGFAARLMWDEQEPLTDPLSPDNLLIATAGPMTGTLAPGSGNIFWAFKSPQTNFWGETRSGGKFGPFLKFSGFDMIVIKGKSDEPVYLYLEGGKAELRKASHLWGMTVHQATDTLKREIGAKDVSIAAIGPAGENLVRYASIMNDYDRAAGRSGGGTVMGSKKLKAIVAAGGYGVKVYDPERFLSLSYEAENAIINDPSNRAMGAHGTIGGLKGLNAMGGLPTQNFRTGYFEKANKISADYLENNYMIKRRACYSCTIGCSRYSYVAAGNYSTPPSEGPEYETADMAGAMPMIGNMEAIIRYNYLANNYGMDTITLGHTISWAIEAYEMGMITDKETGGIKLKWGDADTFLELVDMIAYRKGFGNLLAEGSYWAAKKIGKGSENLVNHVKGLEFPAHDPRVESKFLAIQYAVGPRGACHEHPIYPSYDMMGVDSGLREVGLPWPLPDRLEEVGVNRGKAYRVIALYGEVINSLGYCNFYAATTETGSLSPKRLATLYSSLTGIELTPMQIFEAGERSWNLKRAFNIREGLEKSHDMLPKRVITPIESGPAKGLKVEKPKELLEESYEGFGWDKETGYIKKSTLERLGLNDVAEYLEKIKKLSN</sequence>
<gene>
    <name evidence="10" type="ordered locus">Calag_0832</name>
</gene>
<protein>
    <submittedName>
        <fullName evidence="10">Aldehyde:ferredoxin oxidoreductase</fullName>
    </submittedName>
</protein>
<dbReference type="InterPro" id="IPR013983">
    <property type="entry name" value="Ald_Fedxn_OxRdtase_N"/>
</dbReference>
<comment type="cofactor">
    <cofactor evidence="1">
        <name>[4Fe-4S] cluster</name>
        <dbReference type="ChEBI" id="CHEBI:49883"/>
    </cofactor>
</comment>
<dbReference type="SMART" id="SM00790">
    <property type="entry name" value="AFOR_N"/>
    <property type="match status" value="1"/>
</dbReference>
<keyword evidence="11" id="KW-1185">Reference proteome</keyword>
<dbReference type="Gene3D" id="3.60.9.10">
    <property type="entry name" value="Aldehyde ferredoxin oxidoreductase, N-terminal domain"/>
    <property type="match status" value="1"/>
</dbReference>
<dbReference type="SUPFAM" id="SSF56228">
    <property type="entry name" value="Aldehyde ferredoxin oxidoreductase, N-terminal domain"/>
    <property type="match status" value="1"/>
</dbReference>
<dbReference type="EMBL" id="CP003378">
    <property type="protein sequence ID" value="AFZ70573.1"/>
    <property type="molecule type" value="Genomic_DNA"/>
</dbReference>
<dbReference type="eggNOG" id="arCOG00706">
    <property type="taxonomic scope" value="Archaea"/>
</dbReference>
<keyword evidence="7" id="KW-0411">Iron-sulfur</keyword>
<evidence type="ECO:0000256" key="4">
    <source>
        <dbReference type="ARBA" id="ARBA00022723"/>
    </source>
</evidence>